<dbReference type="AlphaFoldDB" id="A0AAV4B0L9"/>
<protein>
    <submittedName>
        <fullName evidence="1">Uncharacterized protein</fullName>
    </submittedName>
</protein>
<name>A0AAV4B0L9_9GAST</name>
<dbReference type="Proteomes" id="UP000735302">
    <property type="component" value="Unassembled WGS sequence"/>
</dbReference>
<sequence length="117" mass="13171">MTTPIHIIENEINNMKIKTTTQQHKNNNNNNNNNRIIERREELCLIKEAQVLTEINGLLMDTKQVVKERSGHIDFNQFRSSAHAHNRASSMPAVKSLGCLGQARPGQGSIGCFGLKY</sequence>
<gene>
    <name evidence="1" type="ORF">PoB_003956200</name>
</gene>
<organism evidence="1 2">
    <name type="scientific">Plakobranchus ocellatus</name>
    <dbReference type="NCBI Taxonomy" id="259542"/>
    <lineage>
        <taxon>Eukaryota</taxon>
        <taxon>Metazoa</taxon>
        <taxon>Spiralia</taxon>
        <taxon>Lophotrochozoa</taxon>
        <taxon>Mollusca</taxon>
        <taxon>Gastropoda</taxon>
        <taxon>Heterobranchia</taxon>
        <taxon>Euthyneura</taxon>
        <taxon>Panpulmonata</taxon>
        <taxon>Sacoglossa</taxon>
        <taxon>Placobranchoidea</taxon>
        <taxon>Plakobranchidae</taxon>
        <taxon>Plakobranchus</taxon>
    </lineage>
</organism>
<proteinExistence type="predicted"/>
<reference evidence="1 2" key="1">
    <citation type="journal article" date="2021" name="Elife">
        <title>Chloroplast acquisition without the gene transfer in kleptoplastic sea slugs, Plakobranchus ocellatus.</title>
        <authorList>
            <person name="Maeda T."/>
            <person name="Takahashi S."/>
            <person name="Yoshida T."/>
            <person name="Shimamura S."/>
            <person name="Takaki Y."/>
            <person name="Nagai Y."/>
            <person name="Toyoda A."/>
            <person name="Suzuki Y."/>
            <person name="Arimoto A."/>
            <person name="Ishii H."/>
            <person name="Satoh N."/>
            <person name="Nishiyama T."/>
            <person name="Hasebe M."/>
            <person name="Maruyama T."/>
            <person name="Minagawa J."/>
            <person name="Obokata J."/>
            <person name="Shigenobu S."/>
        </authorList>
    </citation>
    <scope>NUCLEOTIDE SEQUENCE [LARGE SCALE GENOMIC DNA]</scope>
</reference>
<accession>A0AAV4B0L9</accession>
<dbReference type="EMBL" id="BLXT01004479">
    <property type="protein sequence ID" value="GFO13057.1"/>
    <property type="molecule type" value="Genomic_DNA"/>
</dbReference>
<keyword evidence="2" id="KW-1185">Reference proteome</keyword>
<comment type="caution">
    <text evidence="1">The sequence shown here is derived from an EMBL/GenBank/DDBJ whole genome shotgun (WGS) entry which is preliminary data.</text>
</comment>
<evidence type="ECO:0000313" key="2">
    <source>
        <dbReference type="Proteomes" id="UP000735302"/>
    </source>
</evidence>
<evidence type="ECO:0000313" key="1">
    <source>
        <dbReference type="EMBL" id="GFO13057.1"/>
    </source>
</evidence>